<dbReference type="GO" id="GO:0005739">
    <property type="term" value="C:mitochondrion"/>
    <property type="evidence" value="ECO:0000318"/>
    <property type="project" value="GO_Central"/>
</dbReference>
<dbReference type="InterPro" id="IPR000572">
    <property type="entry name" value="OxRdtase_Mopterin-bd_dom"/>
</dbReference>
<dbReference type="GO" id="GO:0020037">
    <property type="term" value="F:heme binding"/>
    <property type="evidence" value="ECO:0000318"/>
    <property type="project" value="GO_Central"/>
</dbReference>
<protein>
    <recommendedName>
        <fullName evidence="12">Sulfite oxidase</fullName>
    </recommendedName>
</protein>
<dbReference type="PANTHER" id="PTHR19372:SF7">
    <property type="entry name" value="SULFITE OXIDASE, MITOCHONDRIAL"/>
    <property type="match status" value="1"/>
</dbReference>
<dbReference type="InterPro" id="IPR014756">
    <property type="entry name" value="Ig_E-set"/>
</dbReference>
<dbReference type="InterPro" id="IPR005066">
    <property type="entry name" value="MoCF_OxRdtse_dimer"/>
</dbReference>
<dbReference type="AlphaFoldDB" id="B3RRA2"/>
<dbReference type="GO" id="GO:0006790">
    <property type="term" value="P:sulfur compound metabolic process"/>
    <property type="evidence" value="ECO:0000318"/>
    <property type="project" value="GO_Central"/>
</dbReference>
<feature type="domain" description="Moybdenum cofactor oxidoreductase dimerisation" evidence="9">
    <location>
        <begin position="249"/>
        <end position="372"/>
    </location>
</feature>
<dbReference type="FunCoup" id="B3RRA2">
    <property type="interactions" value="1191"/>
</dbReference>
<dbReference type="eggNOG" id="KOG0535">
    <property type="taxonomic scope" value="Eukaryota"/>
</dbReference>
<keyword evidence="11" id="KW-1185">Reference proteome</keyword>
<keyword evidence="6" id="KW-0408">Iron</keyword>
<evidence type="ECO:0000259" key="9">
    <source>
        <dbReference type="Pfam" id="PF03404"/>
    </source>
</evidence>
<dbReference type="KEGG" id="tad:TRIADDRAFT_22538"/>
<dbReference type="HOGENOM" id="CLU_003827_5_2_1"/>
<evidence type="ECO:0008006" key="12">
    <source>
        <dbReference type="Google" id="ProtNLM"/>
    </source>
</evidence>
<accession>B3RRA2</accession>
<dbReference type="Gene3D" id="2.60.40.650">
    <property type="match status" value="1"/>
</dbReference>
<feature type="domain" description="Oxidoreductase molybdopterin-binding" evidence="8">
    <location>
        <begin position="46"/>
        <end position="223"/>
    </location>
</feature>
<dbReference type="RefSeq" id="XP_002110304.1">
    <property type="nucleotide sequence ID" value="XM_002110268.1"/>
</dbReference>
<dbReference type="InterPro" id="IPR022407">
    <property type="entry name" value="OxRdtase_Mopterin_BS"/>
</dbReference>
<evidence type="ECO:0000259" key="8">
    <source>
        <dbReference type="Pfam" id="PF00174"/>
    </source>
</evidence>
<keyword evidence="5" id="KW-0560">Oxidoreductase</keyword>
<keyword evidence="4" id="KW-0479">Metal-binding</keyword>
<keyword evidence="2" id="KW-0500">Molybdenum</keyword>
<name>B3RRA2_TRIAD</name>
<dbReference type="FunFam" id="3.90.420.10:FF:000002">
    <property type="entry name" value="sulfite oxidase, mitochondrial"/>
    <property type="match status" value="1"/>
</dbReference>
<dbReference type="GO" id="GO:0008482">
    <property type="term" value="F:sulfite oxidase activity"/>
    <property type="evidence" value="ECO:0000318"/>
    <property type="project" value="GO_Central"/>
</dbReference>
<evidence type="ECO:0000313" key="11">
    <source>
        <dbReference type="Proteomes" id="UP000009022"/>
    </source>
</evidence>
<dbReference type="PANTHER" id="PTHR19372">
    <property type="entry name" value="SULFITE REDUCTASE"/>
    <property type="match status" value="1"/>
</dbReference>
<dbReference type="InterPro" id="IPR008335">
    <property type="entry name" value="Mopterin_OxRdtase_euk"/>
</dbReference>
<evidence type="ECO:0000256" key="5">
    <source>
        <dbReference type="ARBA" id="ARBA00023002"/>
    </source>
</evidence>
<comment type="cofactor">
    <cofactor evidence="1">
        <name>Mo-molybdopterin</name>
        <dbReference type="ChEBI" id="CHEBI:71302"/>
    </cofactor>
</comment>
<proteinExistence type="predicted"/>
<dbReference type="InParanoid" id="B3RRA2"/>
<feature type="compositionally biased region" description="Basic and acidic residues" evidence="7">
    <location>
        <begin position="1"/>
        <end position="12"/>
    </location>
</feature>
<dbReference type="PhylomeDB" id="B3RRA2"/>
<dbReference type="STRING" id="10228.B3RRA2"/>
<dbReference type="Gene3D" id="3.90.420.10">
    <property type="entry name" value="Oxidoreductase, molybdopterin-binding domain"/>
    <property type="match status" value="1"/>
</dbReference>
<reference evidence="10 11" key="1">
    <citation type="journal article" date="2008" name="Nature">
        <title>The Trichoplax genome and the nature of placozoans.</title>
        <authorList>
            <person name="Srivastava M."/>
            <person name="Begovic E."/>
            <person name="Chapman J."/>
            <person name="Putnam N.H."/>
            <person name="Hellsten U."/>
            <person name="Kawashima T."/>
            <person name="Kuo A."/>
            <person name="Mitros T."/>
            <person name="Salamov A."/>
            <person name="Carpenter M.L."/>
            <person name="Signorovitch A.Y."/>
            <person name="Moreno M.A."/>
            <person name="Kamm K."/>
            <person name="Grimwood J."/>
            <person name="Schmutz J."/>
            <person name="Shapiro H."/>
            <person name="Grigoriev I.V."/>
            <person name="Buss L.W."/>
            <person name="Schierwater B."/>
            <person name="Dellaporta S.L."/>
            <person name="Rokhsar D.S."/>
        </authorList>
    </citation>
    <scope>NUCLEOTIDE SEQUENCE [LARGE SCALE GENOMIC DNA]</scope>
    <source>
        <strain evidence="10 11">Grell-BS-1999</strain>
    </source>
</reference>
<dbReference type="FunFam" id="2.60.40.650:FF:000012">
    <property type="entry name" value="Sulfite oxidase, mitochondrial"/>
    <property type="match status" value="1"/>
</dbReference>
<dbReference type="GeneID" id="6752051"/>
<dbReference type="Pfam" id="PF00174">
    <property type="entry name" value="Oxidored_molyb"/>
    <property type="match status" value="1"/>
</dbReference>
<keyword evidence="3" id="KW-0349">Heme</keyword>
<organism evidence="10 11">
    <name type="scientific">Trichoplax adhaerens</name>
    <name type="common">Trichoplax reptans</name>
    <dbReference type="NCBI Taxonomy" id="10228"/>
    <lineage>
        <taxon>Eukaryota</taxon>
        <taxon>Metazoa</taxon>
        <taxon>Placozoa</taxon>
        <taxon>Uniplacotomia</taxon>
        <taxon>Trichoplacea</taxon>
        <taxon>Trichoplacidae</taxon>
        <taxon>Trichoplax</taxon>
    </lineage>
</organism>
<dbReference type="SUPFAM" id="SSF56524">
    <property type="entry name" value="Oxidoreductase molybdopterin-binding domain"/>
    <property type="match status" value="1"/>
</dbReference>
<dbReference type="SUPFAM" id="SSF81296">
    <property type="entry name" value="E set domains"/>
    <property type="match status" value="1"/>
</dbReference>
<gene>
    <name evidence="10" type="ORF">TRIADDRAFT_22538</name>
</gene>
<evidence type="ECO:0000256" key="1">
    <source>
        <dbReference type="ARBA" id="ARBA00001924"/>
    </source>
</evidence>
<dbReference type="PRINTS" id="PR00407">
    <property type="entry name" value="EUMOPTERIN"/>
</dbReference>
<dbReference type="GO" id="GO:0030151">
    <property type="term" value="F:molybdenum ion binding"/>
    <property type="evidence" value="ECO:0007669"/>
    <property type="project" value="InterPro"/>
</dbReference>
<evidence type="ECO:0000313" key="10">
    <source>
        <dbReference type="EMBL" id="EDV26308.1"/>
    </source>
</evidence>
<dbReference type="EMBL" id="DS985243">
    <property type="protein sequence ID" value="EDV26308.1"/>
    <property type="molecule type" value="Genomic_DNA"/>
</dbReference>
<dbReference type="InterPro" id="IPR036374">
    <property type="entry name" value="OxRdtase_Mopterin-bd_sf"/>
</dbReference>
<dbReference type="CTD" id="6752051"/>
<feature type="region of interest" description="Disordered" evidence="7">
    <location>
        <begin position="1"/>
        <end position="21"/>
    </location>
</feature>
<dbReference type="OMA" id="EESTSQW"/>
<dbReference type="PROSITE" id="PS00559">
    <property type="entry name" value="MOLYBDOPTERIN_EUK"/>
    <property type="match status" value="1"/>
</dbReference>
<dbReference type="GO" id="GO:0043546">
    <property type="term" value="F:molybdopterin cofactor binding"/>
    <property type="evidence" value="ECO:0000318"/>
    <property type="project" value="GO_Central"/>
</dbReference>
<evidence type="ECO:0000256" key="3">
    <source>
        <dbReference type="ARBA" id="ARBA00022617"/>
    </source>
</evidence>
<evidence type="ECO:0000256" key="6">
    <source>
        <dbReference type="ARBA" id="ARBA00023004"/>
    </source>
</evidence>
<dbReference type="Proteomes" id="UP000009022">
    <property type="component" value="Unassembled WGS sequence"/>
</dbReference>
<sequence length="377" mass="42584">MSYNNEPKRRPDFTVNQQQPFNAEPPCDALIRNYVTPNDYFYVRNHAPVPSLPGESYRLMIGGDVPQPISLSLSELKSQFPKVQVMATLMCAGNRRDELNKIKTVKGVTWGPAAISNGIWGGVPLRLVLHAAGIIESNFRQYHVCFEGFDICKDNTGYGSSIPIPKAMDPQGDVLLAYEMNGEELPRDHGYPLRVVVPGYIGARSVKWLKSIVVQKEESTNYFQRRDYKLFLPQVNWDNVDQWWDKSPPIQELSVQAAILEPKNGAAIDTGSPYAIKGYALSNGHRIARVDVSLDNGVTWEPATTINGEIKDNTNRYWSWFLWTYTVRSMPSPCRIVCRAWDYASNSMPGDAPSIWNLRGVMNNSWHRIDVVSKSKI</sequence>
<evidence type="ECO:0000256" key="4">
    <source>
        <dbReference type="ARBA" id="ARBA00022723"/>
    </source>
</evidence>
<evidence type="ECO:0000256" key="7">
    <source>
        <dbReference type="SAM" id="MobiDB-lite"/>
    </source>
</evidence>
<evidence type="ECO:0000256" key="2">
    <source>
        <dbReference type="ARBA" id="ARBA00022505"/>
    </source>
</evidence>
<dbReference type="OrthoDB" id="10051395at2759"/>
<dbReference type="Pfam" id="PF03404">
    <property type="entry name" value="Mo-co_dimer"/>
    <property type="match status" value="1"/>
</dbReference>